<dbReference type="EMBL" id="KN832569">
    <property type="protein sequence ID" value="KII84970.1"/>
    <property type="molecule type" value="Genomic_DNA"/>
</dbReference>
<dbReference type="Proteomes" id="UP000053263">
    <property type="component" value="Unassembled WGS sequence"/>
</dbReference>
<dbReference type="Gene3D" id="6.10.140.2220">
    <property type="match status" value="1"/>
</dbReference>
<evidence type="ECO:0000256" key="2">
    <source>
        <dbReference type="ARBA" id="ARBA00022771"/>
    </source>
</evidence>
<dbReference type="InterPro" id="IPR002893">
    <property type="entry name" value="Znf_MYND"/>
</dbReference>
<proteinExistence type="predicted"/>
<keyword evidence="3" id="KW-0862">Zinc</keyword>
<dbReference type="SUPFAM" id="SSF144232">
    <property type="entry name" value="HIT/MYND zinc finger-like"/>
    <property type="match status" value="1"/>
</dbReference>
<keyword evidence="1" id="KW-0479">Metal-binding</keyword>
<evidence type="ECO:0000259" key="6">
    <source>
        <dbReference type="PROSITE" id="PS50865"/>
    </source>
</evidence>
<dbReference type="PROSITE" id="PS50865">
    <property type="entry name" value="ZF_MYND_2"/>
    <property type="match status" value="1"/>
</dbReference>
<organism evidence="7 8">
    <name type="scientific">Plicaturopsis crispa FD-325 SS-3</name>
    <dbReference type="NCBI Taxonomy" id="944288"/>
    <lineage>
        <taxon>Eukaryota</taxon>
        <taxon>Fungi</taxon>
        <taxon>Dikarya</taxon>
        <taxon>Basidiomycota</taxon>
        <taxon>Agaricomycotina</taxon>
        <taxon>Agaricomycetes</taxon>
        <taxon>Agaricomycetidae</taxon>
        <taxon>Amylocorticiales</taxon>
        <taxon>Amylocorticiaceae</taxon>
        <taxon>Plicatura</taxon>
        <taxon>Plicaturopsis crispa</taxon>
    </lineage>
</organism>
<keyword evidence="2 4" id="KW-0863">Zinc-finger</keyword>
<feature type="domain" description="MYND-type" evidence="6">
    <location>
        <begin position="51"/>
        <end position="93"/>
    </location>
</feature>
<evidence type="ECO:0000256" key="1">
    <source>
        <dbReference type="ARBA" id="ARBA00022723"/>
    </source>
</evidence>
<evidence type="ECO:0000313" key="7">
    <source>
        <dbReference type="EMBL" id="KII84970.1"/>
    </source>
</evidence>
<dbReference type="AlphaFoldDB" id="A0A0C9SYC9"/>
<evidence type="ECO:0000313" key="8">
    <source>
        <dbReference type="Proteomes" id="UP000053263"/>
    </source>
</evidence>
<evidence type="ECO:0000256" key="4">
    <source>
        <dbReference type="PROSITE-ProRule" id="PRU00134"/>
    </source>
</evidence>
<evidence type="ECO:0000256" key="3">
    <source>
        <dbReference type="ARBA" id="ARBA00022833"/>
    </source>
</evidence>
<name>A0A0C9SYC9_PLICR</name>
<dbReference type="Pfam" id="PF01753">
    <property type="entry name" value="zf-MYND"/>
    <property type="match status" value="1"/>
</dbReference>
<feature type="region of interest" description="Disordered" evidence="5">
    <location>
        <begin position="1"/>
        <end position="20"/>
    </location>
</feature>
<reference evidence="7 8" key="1">
    <citation type="submission" date="2014-06" db="EMBL/GenBank/DDBJ databases">
        <title>Evolutionary Origins and Diversification of the Mycorrhizal Mutualists.</title>
        <authorList>
            <consortium name="DOE Joint Genome Institute"/>
            <consortium name="Mycorrhizal Genomics Consortium"/>
            <person name="Kohler A."/>
            <person name="Kuo A."/>
            <person name="Nagy L.G."/>
            <person name="Floudas D."/>
            <person name="Copeland A."/>
            <person name="Barry K.W."/>
            <person name="Cichocki N."/>
            <person name="Veneault-Fourrey C."/>
            <person name="LaButti K."/>
            <person name="Lindquist E.A."/>
            <person name="Lipzen A."/>
            <person name="Lundell T."/>
            <person name="Morin E."/>
            <person name="Murat C."/>
            <person name="Riley R."/>
            <person name="Ohm R."/>
            <person name="Sun H."/>
            <person name="Tunlid A."/>
            <person name="Henrissat B."/>
            <person name="Grigoriev I.V."/>
            <person name="Hibbett D.S."/>
            <person name="Martin F."/>
        </authorList>
    </citation>
    <scope>NUCLEOTIDE SEQUENCE [LARGE SCALE GENOMIC DNA]</scope>
    <source>
        <strain evidence="7 8">FD-325 SS-3</strain>
    </source>
</reference>
<accession>A0A0C9SYC9</accession>
<dbReference type="PROSITE" id="PS01360">
    <property type="entry name" value="ZF_MYND_1"/>
    <property type="match status" value="1"/>
</dbReference>
<keyword evidence="8" id="KW-1185">Reference proteome</keyword>
<dbReference type="GO" id="GO:0008270">
    <property type="term" value="F:zinc ion binding"/>
    <property type="evidence" value="ECO:0007669"/>
    <property type="project" value="UniProtKB-KW"/>
</dbReference>
<protein>
    <recommendedName>
        <fullName evidence="6">MYND-type domain-containing protein</fullName>
    </recommendedName>
</protein>
<sequence length="317" mass="35756">MPPTSPVAGLTPDRDPNGPGRRTVFSHHDVPGSRNARSNGLSCSPNISDACASCLAKRKPGEALFPVCAGCRSVRFCNKQCQTAFWPAHKAFCRNKRRTLDMVAEKQRDAASQDADGPSLEERRHILQEWTELHYHPLHQALAQKVLISDPPHDFRSSCADFLLDYRPESNGNPATAYSVNTAGITKTSPGDVGYDELSPMMEQSYKEHSQSPDFVGLIKVRYHYAPGYAWFDIVLLTIDDLVPPLRSLIPWYGFPSYCAREGVVFRFVFAESKLKWHPGIMQRKGNKWVWTRKTVEEMKAEGIDTIIPTIKFMYTH</sequence>
<dbReference type="HOGENOM" id="CLU_969991_0_0_1"/>
<dbReference type="OrthoDB" id="2957110at2759"/>
<evidence type="ECO:0000256" key="5">
    <source>
        <dbReference type="SAM" id="MobiDB-lite"/>
    </source>
</evidence>
<gene>
    <name evidence="7" type="ORF">PLICRDRAFT_57465</name>
</gene>